<feature type="signal peptide" evidence="1">
    <location>
        <begin position="1"/>
        <end position="23"/>
    </location>
</feature>
<accession>A0A7S3AY05</accession>
<sequence length="120" mass="13565">MRGASMFGVGTTLLFYCFAHSDGLKVLTAGPRRPAEATPSWAEALQVLPPVHKEVALRDELIRQVMKQTRVMKQTLRLSDDTKLTYRPVWKSMSVTELCHSRAIDQANRNARGTLPQCFY</sequence>
<organism evidence="2">
    <name type="scientific">Haptolina ericina</name>
    <dbReference type="NCBI Taxonomy" id="156174"/>
    <lineage>
        <taxon>Eukaryota</taxon>
        <taxon>Haptista</taxon>
        <taxon>Haptophyta</taxon>
        <taxon>Prymnesiophyceae</taxon>
        <taxon>Prymnesiales</taxon>
        <taxon>Prymnesiaceae</taxon>
        <taxon>Haptolina</taxon>
    </lineage>
</organism>
<dbReference type="AlphaFoldDB" id="A0A7S3AY05"/>
<proteinExistence type="predicted"/>
<gene>
    <name evidence="2" type="ORF">HERI1096_LOCUS18054</name>
</gene>
<evidence type="ECO:0000313" key="2">
    <source>
        <dbReference type="EMBL" id="CAE0117355.1"/>
    </source>
</evidence>
<name>A0A7S3AY05_9EUKA</name>
<evidence type="ECO:0000256" key="1">
    <source>
        <dbReference type="SAM" id="SignalP"/>
    </source>
</evidence>
<reference evidence="2" key="1">
    <citation type="submission" date="2021-01" db="EMBL/GenBank/DDBJ databases">
        <authorList>
            <person name="Corre E."/>
            <person name="Pelletier E."/>
            <person name="Niang G."/>
            <person name="Scheremetjew M."/>
            <person name="Finn R."/>
            <person name="Kale V."/>
            <person name="Holt S."/>
            <person name="Cochrane G."/>
            <person name="Meng A."/>
            <person name="Brown T."/>
            <person name="Cohen L."/>
        </authorList>
    </citation>
    <scope>NUCLEOTIDE SEQUENCE</scope>
    <source>
        <strain evidence="2">CCMP281</strain>
    </source>
</reference>
<feature type="chain" id="PRO_5030792530" evidence="1">
    <location>
        <begin position="24"/>
        <end position="120"/>
    </location>
</feature>
<dbReference type="EMBL" id="HBHX01032430">
    <property type="protein sequence ID" value="CAE0117355.1"/>
    <property type="molecule type" value="Transcribed_RNA"/>
</dbReference>
<keyword evidence="1" id="KW-0732">Signal</keyword>
<protein>
    <submittedName>
        <fullName evidence="2">Uncharacterized protein</fullName>
    </submittedName>
</protein>